<dbReference type="EMBL" id="BMAU01021243">
    <property type="protein sequence ID" value="GFY04270.1"/>
    <property type="molecule type" value="Genomic_DNA"/>
</dbReference>
<dbReference type="Proteomes" id="UP000887159">
    <property type="component" value="Unassembled WGS sequence"/>
</dbReference>
<sequence>MMASAECMGGLRAATPQRCSVCCLFSVHGVEWYEWTPNEAHQTEPAILRFVMWLRDRSMPKTFDVFHTADAKKARKSIAVLQISNLFSPYFMLAGGTTVTRDV</sequence>
<keyword evidence="2" id="KW-1185">Reference proteome</keyword>
<evidence type="ECO:0000313" key="2">
    <source>
        <dbReference type="Proteomes" id="UP000887159"/>
    </source>
</evidence>
<proteinExistence type="predicted"/>
<gene>
    <name evidence="1" type="ORF">TNCV_1200481</name>
</gene>
<protein>
    <submittedName>
        <fullName evidence="1">Uncharacterized protein</fullName>
    </submittedName>
</protein>
<name>A0A8X6S462_TRICX</name>
<accession>A0A8X6S462</accession>
<evidence type="ECO:0000313" key="1">
    <source>
        <dbReference type="EMBL" id="GFY04270.1"/>
    </source>
</evidence>
<reference evidence="1" key="1">
    <citation type="submission" date="2020-08" db="EMBL/GenBank/DDBJ databases">
        <title>Multicomponent nature underlies the extraordinary mechanical properties of spider dragline silk.</title>
        <authorList>
            <person name="Kono N."/>
            <person name="Nakamura H."/>
            <person name="Mori M."/>
            <person name="Yoshida Y."/>
            <person name="Ohtoshi R."/>
            <person name="Malay A.D."/>
            <person name="Moran D.A.P."/>
            <person name="Tomita M."/>
            <person name="Numata K."/>
            <person name="Arakawa K."/>
        </authorList>
    </citation>
    <scope>NUCLEOTIDE SEQUENCE</scope>
</reference>
<dbReference type="AlphaFoldDB" id="A0A8X6S462"/>
<organism evidence="1 2">
    <name type="scientific">Trichonephila clavipes</name>
    <name type="common">Golden silk orbweaver</name>
    <name type="synonym">Nephila clavipes</name>
    <dbReference type="NCBI Taxonomy" id="2585209"/>
    <lineage>
        <taxon>Eukaryota</taxon>
        <taxon>Metazoa</taxon>
        <taxon>Ecdysozoa</taxon>
        <taxon>Arthropoda</taxon>
        <taxon>Chelicerata</taxon>
        <taxon>Arachnida</taxon>
        <taxon>Araneae</taxon>
        <taxon>Araneomorphae</taxon>
        <taxon>Entelegynae</taxon>
        <taxon>Araneoidea</taxon>
        <taxon>Nephilidae</taxon>
        <taxon>Trichonephila</taxon>
    </lineage>
</organism>
<comment type="caution">
    <text evidence="1">The sequence shown here is derived from an EMBL/GenBank/DDBJ whole genome shotgun (WGS) entry which is preliminary data.</text>
</comment>